<dbReference type="InterPro" id="IPR014710">
    <property type="entry name" value="RmlC-like_jellyroll"/>
</dbReference>
<dbReference type="RefSeq" id="WP_117355623.1">
    <property type="nucleotide sequence ID" value="NZ_QURH01000012.1"/>
</dbReference>
<dbReference type="InterPro" id="IPR013096">
    <property type="entry name" value="Cupin_2"/>
</dbReference>
<sequence length="164" mass="17547">MTFVPEHEPVVVRAGEAEAIGRPPSSGRLIVDADATGGALSSQRIILADGANGATPHHHRTASEFFHILGGAAQILCGDEILTAEEGDTVVVPPNTAHAFGALPGRDADILIIITPGVRRFDYFRLLDRLGRGEDVLQELIDSQERFDNHFLDSPAWTSARSGS</sequence>
<comment type="caution">
    <text evidence="2">The sequence shown here is derived from an EMBL/GenBank/DDBJ whole genome shotgun (WGS) entry which is preliminary data.</text>
</comment>
<dbReference type="OrthoDB" id="9791637at2"/>
<dbReference type="PANTHER" id="PTHR36440:SF1">
    <property type="entry name" value="PUTATIVE (AFU_ORTHOLOGUE AFUA_8G07350)-RELATED"/>
    <property type="match status" value="1"/>
</dbReference>
<accession>A0A372JVY1</accession>
<reference evidence="2 3" key="1">
    <citation type="submission" date="2018-08" db="EMBL/GenBank/DDBJ databases">
        <title>Actinomadura jelena sp. nov., a novel Actinomycete isolated from soil in Chad.</title>
        <authorList>
            <person name="Shi L."/>
        </authorList>
    </citation>
    <scope>NUCLEOTIDE SEQUENCE [LARGE SCALE GENOMIC DNA]</scope>
    <source>
        <strain evidence="2 3">NEAU-G17</strain>
    </source>
</reference>
<dbReference type="InterPro" id="IPR053146">
    <property type="entry name" value="QDO-like"/>
</dbReference>
<feature type="domain" description="Cupin type-2" evidence="1">
    <location>
        <begin position="45"/>
        <end position="109"/>
    </location>
</feature>
<dbReference type="Pfam" id="PF07883">
    <property type="entry name" value="Cupin_2"/>
    <property type="match status" value="1"/>
</dbReference>
<evidence type="ECO:0000259" key="1">
    <source>
        <dbReference type="Pfam" id="PF07883"/>
    </source>
</evidence>
<gene>
    <name evidence="2" type="ORF">DZF91_00870</name>
</gene>
<dbReference type="SUPFAM" id="SSF51182">
    <property type="entry name" value="RmlC-like cupins"/>
    <property type="match status" value="1"/>
</dbReference>
<dbReference type="AlphaFoldDB" id="A0A372JVY1"/>
<dbReference type="PANTHER" id="PTHR36440">
    <property type="entry name" value="PUTATIVE (AFU_ORTHOLOGUE AFUA_8G07350)-RELATED"/>
    <property type="match status" value="1"/>
</dbReference>
<dbReference type="EMBL" id="QURH01000012">
    <property type="protein sequence ID" value="RFU43498.1"/>
    <property type="molecule type" value="Genomic_DNA"/>
</dbReference>
<evidence type="ECO:0000313" key="3">
    <source>
        <dbReference type="Proteomes" id="UP000261811"/>
    </source>
</evidence>
<evidence type="ECO:0000313" key="2">
    <source>
        <dbReference type="EMBL" id="RFU43498.1"/>
    </source>
</evidence>
<dbReference type="Proteomes" id="UP000261811">
    <property type="component" value="Unassembled WGS sequence"/>
</dbReference>
<protein>
    <submittedName>
        <fullName evidence="2">Cupin domain-containing protein</fullName>
    </submittedName>
</protein>
<dbReference type="Gene3D" id="2.60.120.10">
    <property type="entry name" value="Jelly Rolls"/>
    <property type="match status" value="1"/>
</dbReference>
<name>A0A372JVY1_9ACTN</name>
<keyword evidence="3" id="KW-1185">Reference proteome</keyword>
<proteinExistence type="predicted"/>
<organism evidence="2 3">
    <name type="scientific">Actinomadura logoneensis</name>
    <dbReference type="NCBI Taxonomy" id="2293572"/>
    <lineage>
        <taxon>Bacteria</taxon>
        <taxon>Bacillati</taxon>
        <taxon>Actinomycetota</taxon>
        <taxon>Actinomycetes</taxon>
        <taxon>Streptosporangiales</taxon>
        <taxon>Thermomonosporaceae</taxon>
        <taxon>Actinomadura</taxon>
    </lineage>
</organism>
<dbReference type="InterPro" id="IPR011051">
    <property type="entry name" value="RmlC_Cupin_sf"/>
</dbReference>